<evidence type="ECO:0000313" key="2">
    <source>
        <dbReference type="Proteomes" id="UP000245910"/>
    </source>
</evidence>
<dbReference type="EMBL" id="LN649231">
    <property type="protein sequence ID" value="CEI69861.1"/>
    <property type="molecule type" value="Genomic_DNA"/>
</dbReference>
<reference evidence="2" key="1">
    <citation type="submission" date="2014-10" db="EMBL/GenBank/DDBJ databases">
        <authorList>
            <person name="King R."/>
        </authorList>
    </citation>
    <scope>NUCLEOTIDE SEQUENCE [LARGE SCALE GENOMIC DNA]</scope>
    <source>
        <strain evidence="2">A3/5</strain>
    </source>
</reference>
<dbReference type="KEGG" id="fvn:FVRRES_09938"/>
<name>A0A2L2TTT0_9HYPO</name>
<dbReference type="Proteomes" id="UP000245910">
    <property type="component" value="Chromosome III"/>
</dbReference>
<dbReference type="GeneID" id="37261576"/>
<proteinExistence type="predicted"/>
<evidence type="ECO:0000313" key="1">
    <source>
        <dbReference type="EMBL" id="CEI69861.1"/>
    </source>
</evidence>
<protein>
    <submittedName>
        <fullName evidence="1">Uncharacterized protein</fullName>
    </submittedName>
</protein>
<keyword evidence="2" id="KW-1185">Reference proteome</keyword>
<dbReference type="RefSeq" id="XP_025593575.1">
    <property type="nucleotide sequence ID" value="XM_025738856.2"/>
</dbReference>
<accession>A0A2L2TTT0</accession>
<sequence length="305" mass="33727">MKEGIIKFEGCDAPERERDSLYFGTFLFRLDRATEADATGGGSIPYSGYQRALQLYGNENAFDLSHAQKRNLLDCKNLEMNRSIARKAGYDPDAGRSAPWAGVYFSGRHVLTYPGPIKTPFEQPHQGQFACEKPTAEEDLTTFSDSGTTMALARTTEDQLAKLHDLITGSPIKLHSALCARPPLLLSTDNNDHELYEHHEHHGDHKDNKPTTLRGMSGSRVPTANNFASTCVGGMEMAVVVTELLERVVKGDLNNEWKETIMETLDYIGGSENMYAFLDVVYKQFPKKVETSPASTIGCGLRGSN</sequence>
<dbReference type="OrthoDB" id="4900404at2759"/>
<dbReference type="AlphaFoldDB" id="A0A2L2TTT0"/>
<organism evidence="1 2">
    <name type="scientific">Fusarium venenatum</name>
    <dbReference type="NCBI Taxonomy" id="56646"/>
    <lineage>
        <taxon>Eukaryota</taxon>
        <taxon>Fungi</taxon>
        <taxon>Dikarya</taxon>
        <taxon>Ascomycota</taxon>
        <taxon>Pezizomycotina</taxon>
        <taxon>Sordariomycetes</taxon>
        <taxon>Hypocreomycetidae</taxon>
        <taxon>Hypocreales</taxon>
        <taxon>Nectriaceae</taxon>
        <taxon>Fusarium</taxon>
    </lineage>
</organism>